<keyword evidence="2" id="KW-0808">Transferase</keyword>
<name>A0A242M4I6_CABSO</name>
<keyword evidence="2" id="KW-0489">Methyltransferase</keyword>
<dbReference type="NCBIfam" id="TIGR01444">
    <property type="entry name" value="fkbM_fam"/>
    <property type="match status" value="1"/>
</dbReference>
<accession>A0A242M4I6</accession>
<comment type="caution">
    <text evidence="2">The sequence shown here is derived from an EMBL/GenBank/DDBJ whole genome shotgun (WGS) entry which is preliminary data.</text>
</comment>
<dbReference type="AlphaFoldDB" id="A0A242M4I6"/>
<reference evidence="2 3" key="1">
    <citation type="submission" date="2017-03" db="EMBL/GenBank/DDBJ databases">
        <title>Genome analysis of strain PAMC 26577.</title>
        <authorList>
            <person name="Oh H.-M."/>
            <person name="Yang J.-A."/>
        </authorList>
    </citation>
    <scope>NUCLEOTIDE SEQUENCE [LARGE SCALE GENOMIC DNA]</scope>
    <source>
        <strain evidence="2 3">PAMC 26577</strain>
    </source>
</reference>
<dbReference type="PANTHER" id="PTHR34203">
    <property type="entry name" value="METHYLTRANSFERASE, FKBM FAMILY PROTEIN"/>
    <property type="match status" value="1"/>
</dbReference>
<dbReference type="PANTHER" id="PTHR34203:SF15">
    <property type="entry name" value="SLL1173 PROTEIN"/>
    <property type="match status" value="1"/>
</dbReference>
<dbReference type="GO" id="GO:0008168">
    <property type="term" value="F:methyltransferase activity"/>
    <property type="evidence" value="ECO:0007669"/>
    <property type="project" value="UniProtKB-KW"/>
</dbReference>
<protein>
    <submittedName>
        <fullName evidence="2">Methyltransferase, FkbM family domain protein</fullName>
    </submittedName>
</protein>
<evidence type="ECO:0000259" key="1">
    <source>
        <dbReference type="Pfam" id="PF05050"/>
    </source>
</evidence>
<dbReference type="InterPro" id="IPR052514">
    <property type="entry name" value="SAM-dependent_MTase"/>
</dbReference>
<dbReference type="Pfam" id="PF05050">
    <property type="entry name" value="Methyltransf_21"/>
    <property type="match status" value="1"/>
</dbReference>
<dbReference type="EMBL" id="NBTZ01000164">
    <property type="protein sequence ID" value="OTP66067.1"/>
    <property type="molecule type" value="Genomic_DNA"/>
</dbReference>
<dbReference type="InterPro" id="IPR029063">
    <property type="entry name" value="SAM-dependent_MTases_sf"/>
</dbReference>
<dbReference type="SUPFAM" id="SSF53335">
    <property type="entry name" value="S-adenosyl-L-methionine-dependent methyltransferases"/>
    <property type="match status" value="1"/>
</dbReference>
<dbReference type="GO" id="GO:0032259">
    <property type="term" value="P:methylation"/>
    <property type="evidence" value="ECO:0007669"/>
    <property type="project" value="UniProtKB-KW"/>
</dbReference>
<feature type="domain" description="Methyltransferase FkbM" evidence="1">
    <location>
        <begin position="257"/>
        <end position="423"/>
    </location>
</feature>
<sequence>MAEDDRQSQPVRPSLLKRAARRAARLVYRMVLPVFRPVAFRTRQYLLRGVQDELSRAAALAKNTNDELHRIQADLLHEIRHTHAVGREVLQKTAENVQHEILVNAHHWHIVGFKESQALSAALHQGIQVSRESIREEVLRSQESVCGEMLHLQESIAAELQAAMNESREAIRIMAEVYAHNAIDRLDRLEQLATVSARRVAVRSDQDRVLVKTEVGYVLCAASDHAVLAGLLDTGDLERGTRLLIERLIRCGDVFVDVGAHLGLLSLAAARAMHGKGRIFAFEPFPETRAMLERSFWINDFAEMIEVFEAAVSDHDGDAKLFVGSTSGHHSIFPLELPSGQEKTVIDVCTVTLDSTLPPGLKVDLLKIDAEGAELDIIEGARALLSRSPDIAMIVELGPAHLRRVGNTLDQWLGTFAELGFVYRAIDPDTGVLDVMTREQLGLAVSTNLFFARAGSSAWTKLDTTL</sequence>
<dbReference type="RefSeq" id="WP_083638011.1">
    <property type="nucleotide sequence ID" value="NZ_MSRG01000061.1"/>
</dbReference>
<organism evidence="2 3">
    <name type="scientific">Caballeronia sordidicola</name>
    <name type="common">Burkholderia sordidicola</name>
    <dbReference type="NCBI Taxonomy" id="196367"/>
    <lineage>
        <taxon>Bacteria</taxon>
        <taxon>Pseudomonadati</taxon>
        <taxon>Pseudomonadota</taxon>
        <taxon>Betaproteobacteria</taxon>
        <taxon>Burkholderiales</taxon>
        <taxon>Burkholderiaceae</taxon>
        <taxon>Caballeronia</taxon>
    </lineage>
</organism>
<dbReference type="InterPro" id="IPR006342">
    <property type="entry name" value="FkbM_mtfrase"/>
</dbReference>
<evidence type="ECO:0000313" key="3">
    <source>
        <dbReference type="Proteomes" id="UP000195221"/>
    </source>
</evidence>
<dbReference type="Proteomes" id="UP000195221">
    <property type="component" value="Unassembled WGS sequence"/>
</dbReference>
<dbReference type="Gene3D" id="3.40.50.150">
    <property type="entry name" value="Vaccinia Virus protein VP39"/>
    <property type="match status" value="1"/>
</dbReference>
<proteinExistence type="predicted"/>
<evidence type="ECO:0000313" key="2">
    <source>
        <dbReference type="EMBL" id="OTP66067.1"/>
    </source>
</evidence>
<gene>
    <name evidence="2" type="ORF">PAMC26577_38185</name>
</gene>